<reference evidence="1 2" key="1">
    <citation type="submission" date="2016-10" db="EMBL/GenBank/DDBJ databases">
        <title>The whole genome sequencing and assembly of L. cotyniformis subsp. torquens DSM 20004 strain.</title>
        <authorList>
            <person name="Park M.-K."/>
            <person name="Lee Y.-J."/>
            <person name="Yi H."/>
            <person name="Bahn Y.-S."/>
            <person name="Kim J.F."/>
            <person name="Lee D.-W."/>
        </authorList>
    </citation>
    <scope>NUCLEOTIDE SEQUENCE [LARGE SCALE GENOMIC DNA]</scope>
    <source>
        <strain evidence="1 2">DSM 20004</strain>
    </source>
</reference>
<dbReference type="RefSeq" id="WP_010012965.1">
    <property type="nucleotide sequence ID" value="NZ_AEOS01000102.1"/>
</dbReference>
<proteinExistence type="predicted"/>
<dbReference type="Pfam" id="PF05135">
    <property type="entry name" value="Phage_connect_1"/>
    <property type="match status" value="1"/>
</dbReference>
<dbReference type="CDD" id="cd08054">
    <property type="entry name" value="gp6"/>
    <property type="match status" value="1"/>
</dbReference>
<dbReference type="AlphaFoldDB" id="A0A2D1KMP7"/>
<dbReference type="Proteomes" id="UP000223559">
    <property type="component" value="Chromosome"/>
</dbReference>
<dbReference type="NCBIfam" id="TIGR01560">
    <property type="entry name" value="put_DNA_pack"/>
    <property type="match status" value="1"/>
</dbReference>
<dbReference type="InterPro" id="IPR006450">
    <property type="entry name" value="Phage_HK97_gp6-like"/>
</dbReference>
<dbReference type="OrthoDB" id="2321192at2"/>
<protein>
    <submittedName>
        <fullName evidence="1">DNA-packaging protein</fullName>
    </submittedName>
</protein>
<name>A0A2D1KMP7_9LACO</name>
<dbReference type="KEGG" id="lcy:LC20004_05580"/>
<dbReference type="InterPro" id="IPR021146">
    <property type="entry name" value="Phage_gp6-like_head-tail"/>
</dbReference>
<accession>A0A2D1KMP7</accession>
<sequence length="107" mass="12296">MAELLTVDQFKTLKNYCKIDQDFDDDLLKTLIDATALEIARAIKYDSQAQEFIEEPRFLIALMKQVKEDYYQRGLTADSYRPILSTTIVGIINQLRSELGDDTAENN</sequence>
<keyword evidence="2" id="KW-1185">Reference proteome</keyword>
<dbReference type="EMBL" id="CP017697">
    <property type="protein sequence ID" value="ATO43409.1"/>
    <property type="molecule type" value="Genomic_DNA"/>
</dbReference>
<evidence type="ECO:0000313" key="2">
    <source>
        <dbReference type="Proteomes" id="UP000223559"/>
    </source>
</evidence>
<organism evidence="1 2">
    <name type="scientific">Loigolactobacillus coryniformis subsp. torquens DSM 20004 = KCTC 3535</name>
    <dbReference type="NCBI Taxonomy" id="1423822"/>
    <lineage>
        <taxon>Bacteria</taxon>
        <taxon>Bacillati</taxon>
        <taxon>Bacillota</taxon>
        <taxon>Bacilli</taxon>
        <taxon>Lactobacillales</taxon>
        <taxon>Lactobacillaceae</taxon>
        <taxon>Loigolactobacillus</taxon>
    </lineage>
</organism>
<evidence type="ECO:0000313" key="1">
    <source>
        <dbReference type="EMBL" id="ATO43409.1"/>
    </source>
</evidence>
<gene>
    <name evidence="1" type="ORF">LC20004_05580</name>
</gene>